<evidence type="ECO:0000256" key="1">
    <source>
        <dbReference type="SAM" id="MobiDB-lite"/>
    </source>
</evidence>
<dbReference type="PANTHER" id="PTHR33416">
    <property type="entry name" value="NUCLEAR PORE COMPLEX PROTEIN NUP1"/>
    <property type="match status" value="1"/>
</dbReference>
<dbReference type="OMA" id="WYTWIAS"/>
<evidence type="ECO:0000256" key="2">
    <source>
        <dbReference type="SAM" id="SignalP"/>
    </source>
</evidence>
<gene>
    <name evidence="3" type="ORF">DFA_08967</name>
</gene>
<proteinExistence type="predicted"/>
<dbReference type="OrthoDB" id="20716at2759"/>
<dbReference type="AlphaFoldDB" id="F4Q6B9"/>
<dbReference type="GeneID" id="14868467"/>
<protein>
    <submittedName>
        <fullName evidence="3">Uncharacterized protein</fullName>
    </submittedName>
</protein>
<keyword evidence="4" id="KW-1185">Reference proteome</keyword>
<dbReference type="PANTHER" id="PTHR33416:SF20">
    <property type="entry name" value="NUCLEAR PORE COMPLEX PROTEIN NUP1"/>
    <property type="match status" value="1"/>
</dbReference>
<sequence>MRVLELIGSIYIWLIALFIGRRDQIQNHIENNNNQQNNNNQNNQQQQQQQQITINVDQSTSTLNNNNNNNNTSSSSSNQIVNAYKNIDKKEPISYKVYKKKALDYLKKNETIDTDSVIANIVQQCQVSPSSNSSSTSSSDESTINLFSNILGQSIENERFKYLIVNAVFDYMKKTQTQTGEQWLSFLSIIFSTSIQTDRERQDISDILLYLPPAVLGDIQDRSKSRVLVDIFADMSDALSIDRRKLGEISGFVEEVSTILITLLTSVKDDDSGTTQFQLLALLLLNLNNTYRSKLLLSNLVMSRILPLQINSRQLFLNNLFSFKGKFQTQINNQNNQNNEDQLSTSTTTTTTSTSTSTSTTTTTTNNMV</sequence>
<dbReference type="RefSeq" id="XP_004354829.1">
    <property type="nucleotide sequence ID" value="XM_004354777.1"/>
</dbReference>
<evidence type="ECO:0000313" key="3">
    <source>
        <dbReference type="EMBL" id="EGG16429.1"/>
    </source>
</evidence>
<dbReference type="EMBL" id="GL883023">
    <property type="protein sequence ID" value="EGG16429.1"/>
    <property type="molecule type" value="Genomic_DNA"/>
</dbReference>
<accession>F4Q6B9</accession>
<feature type="region of interest" description="Disordered" evidence="1">
    <location>
        <begin position="333"/>
        <end position="369"/>
    </location>
</feature>
<reference evidence="4" key="1">
    <citation type="journal article" date="2011" name="Genome Res.">
        <title>Phylogeny-wide analysis of social amoeba genomes highlights ancient origins for complex intercellular communication.</title>
        <authorList>
            <person name="Heidel A.J."/>
            <person name="Lawal H.M."/>
            <person name="Felder M."/>
            <person name="Schilde C."/>
            <person name="Helps N.R."/>
            <person name="Tunggal B."/>
            <person name="Rivero F."/>
            <person name="John U."/>
            <person name="Schleicher M."/>
            <person name="Eichinger L."/>
            <person name="Platzer M."/>
            <person name="Noegel A.A."/>
            <person name="Schaap P."/>
            <person name="Gloeckner G."/>
        </authorList>
    </citation>
    <scope>NUCLEOTIDE SEQUENCE [LARGE SCALE GENOMIC DNA]</scope>
    <source>
        <strain evidence="4">SH3</strain>
    </source>
</reference>
<dbReference type="KEGG" id="dfa:DFA_08967"/>
<feature type="chain" id="PRO_5003316136" evidence="2">
    <location>
        <begin position="21"/>
        <end position="369"/>
    </location>
</feature>
<dbReference type="Proteomes" id="UP000007797">
    <property type="component" value="Unassembled WGS sequence"/>
</dbReference>
<feature type="region of interest" description="Disordered" evidence="1">
    <location>
        <begin position="31"/>
        <end position="52"/>
    </location>
</feature>
<name>F4Q6B9_CACFS</name>
<organism evidence="3 4">
    <name type="scientific">Cavenderia fasciculata</name>
    <name type="common">Slime mold</name>
    <name type="synonym">Dictyostelium fasciculatum</name>
    <dbReference type="NCBI Taxonomy" id="261658"/>
    <lineage>
        <taxon>Eukaryota</taxon>
        <taxon>Amoebozoa</taxon>
        <taxon>Evosea</taxon>
        <taxon>Eumycetozoa</taxon>
        <taxon>Dictyostelia</taxon>
        <taxon>Acytosteliales</taxon>
        <taxon>Cavenderiaceae</taxon>
        <taxon>Cavenderia</taxon>
    </lineage>
</organism>
<evidence type="ECO:0000313" key="4">
    <source>
        <dbReference type="Proteomes" id="UP000007797"/>
    </source>
</evidence>
<feature type="signal peptide" evidence="2">
    <location>
        <begin position="1"/>
        <end position="20"/>
    </location>
</feature>
<keyword evidence="2" id="KW-0732">Signal</keyword>